<name>A0A1Y5P670_9MICO</name>
<accession>A0A1Y5P670</accession>
<organism evidence="1">
    <name type="scientific">uncultured Microbacterium sp</name>
    <dbReference type="NCBI Taxonomy" id="191216"/>
    <lineage>
        <taxon>Bacteria</taxon>
        <taxon>Bacillati</taxon>
        <taxon>Actinomycetota</taxon>
        <taxon>Actinomycetes</taxon>
        <taxon>Micrococcales</taxon>
        <taxon>Microbacteriaceae</taxon>
        <taxon>Microbacterium</taxon>
        <taxon>environmental samples</taxon>
    </lineage>
</organism>
<sequence>MISADQGRLVFEPLGEAGWRLCDTDVDAADAARLVAYVERQSGGGYEAIWMWTGILPSIHASREDVLRTAEMLRRRSDVDTGGNRNGALG</sequence>
<protein>
    <submittedName>
        <fullName evidence="1">Uncharacterized protein</fullName>
    </submittedName>
</protein>
<dbReference type="AlphaFoldDB" id="A0A1Y5P670"/>
<reference evidence="1" key="1">
    <citation type="submission" date="2016-03" db="EMBL/GenBank/DDBJ databases">
        <authorList>
            <person name="Ploux O."/>
        </authorList>
    </citation>
    <scope>NUCLEOTIDE SEQUENCE</scope>
    <source>
        <strain evidence="1">UC1</strain>
    </source>
</reference>
<proteinExistence type="predicted"/>
<evidence type="ECO:0000313" key="1">
    <source>
        <dbReference type="EMBL" id="SBS74176.1"/>
    </source>
</evidence>
<dbReference type="EMBL" id="FLQR01000009">
    <property type="protein sequence ID" value="SBS74176.1"/>
    <property type="molecule type" value="Genomic_DNA"/>
</dbReference>
<dbReference type="RefSeq" id="WP_295577190.1">
    <property type="nucleotide sequence ID" value="NZ_FLQR01000009.1"/>
</dbReference>
<gene>
    <name evidence="1" type="ORF">MIPYR_50232</name>
</gene>